<gene>
    <name evidence="1" type="ORF">SAMN05421541_109119</name>
</gene>
<dbReference type="RefSeq" id="WP_093617745.1">
    <property type="nucleotide sequence ID" value="NZ_BOMT01000053.1"/>
</dbReference>
<accession>A0A1I2I402</accession>
<proteinExistence type="predicted"/>
<dbReference type="AlphaFoldDB" id="A0A1I2I402"/>
<dbReference type="STRING" id="35752.SAMN05421541_109119"/>
<sequence length="194" mass="21481">MKRVLITLIVVVTGLCAGIGGYGLVRRHHREAAAERARQERLAARTPLQRSAADIDLARRAGRGEHFAILRQHLPPGLVAMEPVDGPSDDGVVDIYSYGDLQAVVRYTADPGDRPCGEHTCIRDTEIDVRTREAPSLRHASVWLTGRPSSPAQDTAVRWFRATTTWLPTAKTGWFTQLAYEGDVEIHLPRMDPP</sequence>
<dbReference type="OrthoDB" id="9846164at2"/>
<evidence type="ECO:0000313" key="1">
    <source>
        <dbReference type="EMBL" id="SFF35241.1"/>
    </source>
</evidence>
<protein>
    <submittedName>
        <fullName evidence="1">Uncharacterized protein</fullName>
    </submittedName>
</protein>
<dbReference type="EMBL" id="FONV01000009">
    <property type="protein sequence ID" value="SFF35241.1"/>
    <property type="molecule type" value="Genomic_DNA"/>
</dbReference>
<evidence type="ECO:0000313" key="2">
    <source>
        <dbReference type="Proteomes" id="UP000199645"/>
    </source>
</evidence>
<organism evidence="1 2">
    <name type="scientific">Actinoplanes philippinensis</name>
    <dbReference type="NCBI Taxonomy" id="35752"/>
    <lineage>
        <taxon>Bacteria</taxon>
        <taxon>Bacillati</taxon>
        <taxon>Actinomycetota</taxon>
        <taxon>Actinomycetes</taxon>
        <taxon>Micromonosporales</taxon>
        <taxon>Micromonosporaceae</taxon>
        <taxon>Actinoplanes</taxon>
    </lineage>
</organism>
<name>A0A1I2I402_9ACTN</name>
<keyword evidence="2" id="KW-1185">Reference proteome</keyword>
<reference evidence="1 2" key="1">
    <citation type="submission" date="2016-10" db="EMBL/GenBank/DDBJ databases">
        <authorList>
            <person name="de Groot N.N."/>
        </authorList>
    </citation>
    <scope>NUCLEOTIDE SEQUENCE [LARGE SCALE GENOMIC DNA]</scope>
    <source>
        <strain evidence="1 2">DSM 43019</strain>
    </source>
</reference>
<dbReference type="Proteomes" id="UP000199645">
    <property type="component" value="Unassembled WGS sequence"/>
</dbReference>